<evidence type="ECO:0000313" key="3">
    <source>
        <dbReference type="Proteomes" id="UP000199365"/>
    </source>
</evidence>
<dbReference type="Proteomes" id="UP000199365">
    <property type="component" value="Unassembled WGS sequence"/>
</dbReference>
<evidence type="ECO:0000256" key="1">
    <source>
        <dbReference type="SAM" id="MobiDB-lite"/>
    </source>
</evidence>
<proteinExistence type="predicted"/>
<accession>A0A1H1K7K4</accession>
<dbReference type="RefSeq" id="WP_244144713.1">
    <property type="nucleotide sequence ID" value="NZ_FNKX01000003.1"/>
</dbReference>
<sequence length="113" mass="12668">MRTLGQSRSTKRIDSEPDMRLQKIEIADFLVSWTVIRDSEGAFQWVVVVTERGGEHHTIFERRGTCGHVSWDDALDIAAETARRVAAGLVEPGEPAKTKQRRGRTPGASRPNR</sequence>
<gene>
    <name evidence="2" type="ORF">SAMN05445850_6504</name>
</gene>
<feature type="region of interest" description="Disordered" evidence="1">
    <location>
        <begin position="88"/>
        <end position="113"/>
    </location>
</feature>
<organism evidence="2 3">
    <name type="scientific">Paraburkholderia tuberum</name>
    <dbReference type="NCBI Taxonomy" id="157910"/>
    <lineage>
        <taxon>Bacteria</taxon>
        <taxon>Pseudomonadati</taxon>
        <taxon>Pseudomonadota</taxon>
        <taxon>Betaproteobacteria</taxon>
        <taxon>Burkholderiales</taxon>
        <taxon>Burkholderiaceae</taxon>
        <taxon>Paraburkholderia</taxon>
    </lineage>
</organism>
<reference evidence="3" key="1">
    <citation type="submission" date="2016-10" db="EMBL/GenBank/DDBJ databases">
        <authorList>
            <person name="Varghese N."/>
            <person name="Submissions S."/>
        </authorList>
    </citation>
    <scope>NUCLEOTIDE SEQUENCE [LARGE SCALE GENOMIC DNA]</scope>
    <source>
        <strain evidence="3">DUS833</strain>
    </source>
</reference>
<protein>
    <submittedName>
        <fullName evidence="2">Uncharacterized protein</fullName>
    </submittedName>
</protein>
<keyword evidence="3" id="KW-1185">Reference proteome</keyword>
<dbReference type="EMBL" id="FNKX01000003">
    <property type="protein sequence ID" value="SDR58298.1"/>
    <property type="molecule type" value="Genomic_DNA"/>
</dbReference>
<dbReference type="AlphaFoldDB" id="A0A1H1K7K4"/>
<evidence type="ECO:0000313" key="2">
    <source>
        <dbReference type="EMBL" id="SDR58298.1"/>
    </source>
</evidence>
<name>A0A1H1K7K4_9BURK</name>